<keyword evidence="6" id="KW-1185">Reference proteome</keyword>
<evidence type="ECO:0000259" key="3">
    <source>
        <dbReference type="PROSITE" id="PS51272"/>
    </source>
</evidence>
<dbReference type="OrthoDB" id="1699243at2"/>
<dbReference type="PANTHER" id="PTHR43308">
    <property type="entry name" value="OUTER MEMBRANE PROTEIN ALPHA-RELATED"/>
    <property type="match status" value="1"/>
</dbReference>
<sequence>MKKYISFFLIFLMIFSFSATYLNAQENDEKFKEIRDNCAEALVKLNILKGYEDGTLRLDNKIRRSEFITLVVRLKGYHYDADIDNVKINFKDIEEKHWAYNNIKLAVKYGIVTGYPDNTIAPNNDVTYAEALAVVINALGYKDSLEGDWPDNVIQKAKELKLDKNLSLEPNSRITRGEMSVIIYNALTVPLKS</sequence>
<evidence type="ECO:0000256" key="1">
    <source>
        <dbReference type="ARBA" id="ARBA00022737"/>
    </source>
</evidence>
<reference evidence="4 6" key="1">
    <citation type="submission" date="2017-12" db="EMBL/GenBank/DDBJ databases">
        <title>Complete genome sequence of Herbivorax saccincola GGR1, a novel Cellulosome-producing hydrolytic bacterium in a thermophilic biogas plant, established by Illumina and Nanopore MinION sequencing.</title>
        <authorList>
            <person name="Pechtl A."/>
            <person name="Ruckert C."/>
            <person name="Koeck D.E."/>
            <person name="Maus I."/>
            <person name="Winkler A."/>
            <person name="Kalinowski J."/>
            <person name="Puhler A."/>
            <person name="Schwarz W.W."/>
            <person name="Zverlov V.V."/>
            <person name="Schluter A."/>
            <person name="Liebl W."/>
        </authorList>
    </citation>
    <scope>NUCLEOTIDE SEQUENCE [LARGE SCALE GENOMIC DNA]</scope>
    <source>
        <strain evidence="4">GGR1</strain>
        <strain evidence="6">SR1</strain>
    </source>
</reference>
<evidence type="ECO:0000313" key="6">
    <source>
        <dbReference type="Proteomes" id="UP000233534"/>
    </source>
</evidence>
<keyword evidence="1" id="KW-0677">Repeat</keyword>
<protein>
    <submittedName>
        <fullName evidence="4">Cell surface protein</fullName>
    </submittedName>
</protein>
<dbReference type="Proteomes" id="UP000239720">
    <property type="component" value="Unassembled WGS sequence"/>
</dbReference>
<feature type="chain" id="PRO_5036319498" evidence="2">
    <location>
        <begin position="25"/>
        <end position="193"/>
    </location>
</feature>
<dbReference type="InterPro" id="IPR051465">
    <property type="entry name" value="Cell_Envelope_Struct_Comp"/>
</dbReference>
<evidence type="ECO:0000313" key="7">
    <source>
        <dbReference type="Proteomes" id="UP000239720"/>
    </source>
</evidence>
<feature type="domain" description="SLH" evidence="3">
    <location>
        <begin position="86"/>
        <end position="149"/>
    </location>
</feature>
<reference evidence="5 7" key="2">
    <citation type="journal article" date="2018" name="Syst. Appl. Microbiol.">
        <title>Characterization and high-quality draft genome sequence of Herbivorax saccincola A7, an anaerobic, alkaliphilic, thermophilic, cellulolytic, and xylanolytic bacterium.</title>
        <authorList>
            <person name="Aikawa S."/>
            <person name="Baramee S."/>
            <person name="Sermsathanaswadi J."/>
            <person name="Thianheng P."/>
            <person name="Tachaapaikoon C."/>
            <person name="Shikata A."/>
            <person name="Waeonukul R."/>
            <person name="Pason P."/>
            <person name="Ratanakhanokchai K."/>
            <person name="Kosugi A."/>
        </authorList>
    </citation>
    <scope>NUCLEOTIDE SEQUENCE [LARGE SCALE GENOMIC DNA]</scope>
    <source>
        <strain evidence="5 7">A7</strain>
    </source>
</reference>
<accession>A0A2K9E3H7</accession>
<dbReference type="Pfam" id="PF00395">
    <property type="entry name" value="SLH"/>
    <property type="match status" value="2"/>
</dbReference>
<evidence type="ECO:0000256" key="2">
    <source>
        <dbReference type="SAM" id="SignalP"/>
    </source>
</evidence>
<dbReference type="Proteomes" id="UP000233534">
    <property type="component" value="Chromosome"/>
</dbReference>
<keyword evidence="2" id="KW-0732">Signal</keyword>
<proteinExistence type="predicted"/>
<name>A0A2K9E3H7_9FIRM</name>
<dbReference type="InterPro" id="IPR001119">
    <property type="entry name" value="SLH_dom"/>
</dbReference>
<dbReference type="RefSeq" id="WP_101298454.1">
    <property type="nucleotide sequence ID" value="NZ_CP025197.1"/>
</dbReference>
<feature type="signal peptide" evidence="2">
    <location>
        <begin position="1"/>
        <end position="24"/>
    </location>
</feature>
<dbReference type="KEGG" id="hsc:HVS_00080"/>
<evidence type="ECO:0000313" key="5">
    <source>
        <dbReference type="EMBL" id="PQQ65805.1"/>
    </source>
</evidence>
<dbReference type="EMBL" id="CP025197">
    <property type="protein sequence ID" value="AUG56006.1"/>
    <property type="molecule type" value="Genomic_DNA"/>
</dbReference>
<evidence type="ECO:0000313" key="4">
    <source>
        <dbReference type="EMBL" id="AUG56006.1"/>
    </source>
</evidence>
<dbReference type="EMBL" id="NEMB01000003">
    <property type="protein sequence ID" value="PQQ65805.1"/>
    <property type="molecule type" value="Genomic_DNA"/>
</dbReference>
<gene>
    <name evidence="5" type="ORF">B9R14_02820</name>
    <name evidence="4" type="ORF">HVS_00080</name>
</gene>
<organism evidence="4 6">
    <name type="scientific">Acetivibrio saccincola</name>
    <dbReference type="NCBI Taxonomy" id="1677857"/>
    <lineage>
        <taxon>Bacteria</taxon>
        <taxon>Bacillati</taxon>
        <taxon>Bacillota</taxon>
        <taxon>Clostridia</taxon>
        <taxon>Eubacteriales</taxon>
        <taxon>Oscillospiraceae</taxon>
        <taxon>Acetivibrio</taxon>
    </lineage>
</organism>
<dbReference type="PROSITE" id="PS51272">
    <property type="entry name" value="SLH"/>
    <property type="match status" value="2"/>
</dbReference>
<feature type="domain" description="SLH" evidence="3">
    <location>
        <begin position="17"/>
        <end position="85"/>
    </location>
</feature>
<dbReference type="AlphaFoldDB" id="A0A2K9E3H7"/>